<dbReference type="EMBL" id="JAVRRG010000068">
    <property type="protein sequence ID" value="KAK5091840.1"/>
    <property type="molecule type" value="Genomic_DNA"/>
</dbReference>
<feature type="compositionally biased region" description="Basic and acidic residues" evidence="1">
    <location>
        <begin position="91"/>
        <end position="130"/>
    </location>
</feature>
<sequence length="130" mass="13787">MSAILRRLARPAGVASIRTAPLRTSSLLPRYYATTTKGDDPNATSMATPSPKPSDSPEEGDIKSSRAQEGRAPQESGSSVARPVSNTDDSNAAHDEEGGDPMKSDPNKPAEQRKKETLSEGEKPLDPADK</sequence>
<evidence type="ECO:0000256" key="1">
    <source>
        <dbReference type="SAM" id="MobiDB-lite"/>
    </source>
</evidence>
<organism evidence="2 3">
    <name type="scientific">Lithohypha guttulata</name>
    <dbReference type="NCBI Taxonomy" id="1690604"/>
    <lineage>
        <taxon>Eukaryota</taxon>
        <taxon>Fungi</taxon>
        <taxon>Dikarya</taxon>
        <taxon>Ascomycota</taxon>
        <taxon>Pezizomycotina</taxon>
        <taxon>Eurotiomycetes</taxon>
        <taxon>Chaetothyriomycetidae</taxon>
        <taxon>Chaetothyriales</taxon>
        <taxon>Trichomeriaceae</taxon>
        <taxon>Lithohypha</taxon>
    </lineage>
</organism>
<feature type="compositionally biased region" description="Basic and acidic residues" evidence="1">
    <location>
        <begin position="60"/>
        <end position="69"/>
    </location>
</feature>
<accession>A0ABR0K9S2</accession>
<evidence type="ECO:0000313" key="3">
    <source>
        <dbReference type="Proteomes" id="UP001345013"/>
    </source>
</evidence>
<comment type="caution">
    <text evidence="2">The sequence shown here is derived from an EMBL/GenBank/DDBJ whole genome shotgun (WGS) entry which is preliminary data.</text>
</comment>
<proteinExistence type="predicted"/>
<gene>
    <name evidence="2" type="ORF">LTR24_005736</name>
</gene>
<feature type="region of interest" description="Disordered" evidence="1">
    <location>
        <begin position="20"/>
        <end position="130"/>
    </location>
</feature>
<reference evidence="2 3" key="1">
    <citation type="submission" date="2023-08" db="EMBL/GenBank/DDBJ databases">
        <title>Black Yeasts Isolated from many extreme environments.</title>
        <authorList>
            <person name="Coleine C."/>
            <person name="Stajich J.E."/>
            <person name="Selbmann L."/>
        </authorList>
    </citation>
    <scope>NUCLEOTIDE SEQUENCE [LARGE SCALE GENOMIC DNA]</scope>
    <source>
        <strain evidence="2 3">CCFEE 5885</strain>
    </source>
</reference>
<evidence type="ECO:0000313" key="2">
    <source>
        <dbReference type="EMBL" id="KAK5091840.1"/>
    </source>
</evidence>
<feature type="compositionally biased region" description="Polar residues" evidence="1">
    <location>
        <begin position="75"/>
        <end position="90"/>
    </location>
</feature>
<dbReference type="Proteomes" id="UP001345013">
    <property type="component" value="Unassembled WGS sequence"/>
</dbReference>
<protein>
    <submittedName>
        <fullName evidence="2">Uncharacterized protein</fullName>
    </submittedName>
</protein>
<name>A0ABR0K9S2_9EURO</name>
<keyword evidence="3" id="KW-1185">Reference proteome</keyword>